<sequence length="54" mass="6497">MYEFGDMNYVALSNQLFHPYYFDFSSVKRWSLKRSCKAIPYIAFPIRTTLLHDD</sequence>
<organism evidence="1 2">
    <name type="scientific">Vibrio hippocampi</name>
    <dbReference type="NCBI Taxonomy" id="654686"/>
    <lineage>
        <taxon>Bacteria</taxon>
        <taxon>Pseudomonadati</taxon>
        <taxon>Pseudomonadota</taxon>
        <taxon>Gammaproteobacteria</taxon>
        <taxon>Vibrionales</taxon>
        <taxon>Vibrionaceae</taxon>
        <taxon>Vibrio</taxon>
    </lineage>
</organism>
<comment type="caution">
    <text evidence="1">The sequence shown here is derived from an EMBL/GenBank/DDBJ whole genome shotgun (WGS) entry which is preliminary data.</text>
</comment>
<name>A0ABM8ZFU9_9VIBR</name>
<dbReference type="EMBL" id="CAKLCM010000002">
    <property type="protein sequence ID" value="CAH0525509.1"/>
    <property type="molecule type" value="Genomic_DNA"/>
</dbReference>
<gene>
    <name evidence="1" type="ORF">VHP8226_01034</name>
</gene>
<proteinExistence type="predicted"/>
<reference evidence="1" key="1">
    <citation type="submission" date="2021-12" db="EMBL/GenBank/DDBJ databases">
        <authorList>
            <person name="Rodrigo-Torres L."/>
            <person name="Arahal R. D."/>
            <person name="Lucena T."/>
        </authorList>
    </citation>
    <scope>NUCLEOTIDE SEQUENCE</scope>
    <source>
        <strain evidence="1">CECT 8226</strain>
    </source>
</reference>
<accession>A0ABM8ZFU9</accession>
<evidence type="ECO:0000313" key="2">
    <source>
        <dbReference type="Proteomes" id="UP000838160"/>
    </source>
</evidence>
<keyword evidence="2" id="KW-1185">Reference proteome</keyword>
<protein>
    <submittedName>
        <fullName evidence="1">Uncharacterized protein</fullName>
    </submittedName>
</protein>
<evidence type="ECO:0000313" key="1">
    <source>
        <dbReference type="EMBL" id="CAH0525509.1"/>
    </source>
</evidence>
<dbReference type="Proteomes" id="UP000838160">
    <property type="component" value="Unassembled WGS sequence"/>
</dbReference>